<organism evidence="2 3">
    <name type="scientific">Plectus sambesii</name>
    <dbReference type="NCBI Taxonomy" id="2011161"/>
    <lineage>
        <taxon>Eukaryota</taxon>
        <taxon>Metazoa</taxon>
        <taxon>Ecdysozoa</taxon>
        <taxon>Nematoda</taxon>
        <taxon>Chromadorea</taxon>
        <taxon>Plectida</taxon>
        <taxon>Plectina</taxon>
        <taxon>Plectoidea</taxon>
        <taxon>Plectidae</taxon>
        <taxon>Plectus</taxon>
    </lineage>
</organism>
<feature type="signal peptide" evidence="1">
    <location>
        <begin position="1"/>
        <end position="32"/>
    </location>
</feature>
<dbReference type="AlphaFoldDB" id="A0A914UXD4"/>
<feature type="chain" id="PRO_5037803636" evidence="1">
    <location>
        <begin position="33"/>
        <end position="120"/>
    </location>
</feature>
<name>A0A914UXD4_9BILA</name>
<protein>
    <submittedName>
        <fullName evidence="3">Uncharacterized protein</fullName>
    </submittedName>
</protein>
<keyword evidence="1" id="KW-0732">Signal</keyword>
<evidence type="ECO:0000313" key="2">
    <source>
        <dbReference type="Proteomes" id="UP000887566"/>
    </source>
</evidence>
<dbReference type="Proteomes" id="UP000887566">
    <property type="component" value="Unplaced"/>
</dbReference>
<reference evidence="3" key="1">
    <citation type="submission" date="2022-11" db="UniProtKB">
        <authorList>
            <consortium name="WormBaseParasite"/>
        </authorList>
    </citation>
    <scope>IDENTIFICATION</scope>
</reference>
<proteinExistence type="predicted"/>
<evidence type="ECO:0000313" key="3">
    <source>
        <dbReference type="WBParaSite" id="PSAMB.scaffold1338size32746.g12526.t1"/>
    </source>
</evidence>
<evidence type="ECO:0000256" key="1">
    <source>
        <dbReference type="SAM" id="SignalP"/>
    </source>
</evidence>
<accession>A0A914UXD4</accession>
<keyword evidence="2" id="KW-1185">Reference proteome</keyword>
<sequence length="120" mass="13307">MGKQEGATKSCLQLAYVAVIVSSLLLVRPVDSQPTSNTEVSERFHSLLNQGGRDIAANNLLLVKLFRQHMLDTNQAMKEEEQQQQQQQSDLEARLETRAAGGAKRYQGTRRIGGTIILGR</sequence>
<dbReference type="WBParaSite" id="PSAMB.scaffold1338size32746.g12526.t1">
    <property type="protein sequence ID" value="PSAMB.scaffold1338size32746.g12526.t1"/>
    <property type="gene ID" value="PSAMB.scaffold1338size32746.g12526"/>
</dbReference>